<comment type="subcellular location">
    <subcellularLocation>
        <location evidence="1">Cytoplasm</location>
    </subcellularLocation>
</comment>
<dbReference type="Proteomes" id="UP000054558">
    <property type="component" value="Unassembled WGS sequence"/>
</dbReference>
<evidence type="ECO:0000256" key="7">
    <source>
        <dbReference type="SAM" id="MobiDB-lite"/>
    </source>
</evidence>
<dbReference type="GO" id="GO:0016887">
    <property type="term" value="F:ATP hydrolysis activity"/>
    <property type="evidence" value="ECO:0007669"/>
    <property type="project" value="InterPro"/>
</dbReference>
<evidence type="ECO:0000313" key="9">
    <source>
        <dbReference type="EMBL" id="GAQ79274.1"/>
    </source>
</evidence>
<organism evidence="9 10">
    <name type="scientific">Klebsormidium nitens</name>
    <name type="common">Green alga</name>
    <name type="synonym">Ulothrix nitens</name>
    <dbReference type="NCBI Taxonomy" id="105231"/>
    <lineage>
        <taxon>Eukaryota</taxon>
        <taxon>Viridiplantae</taxon>
        <taxon>Streptophyta</taxon>
        <taxon>Klebsormidiophyceae</taxon>
        <taxon>Klebsormidiales</taxon>
        <taxon>Klebsormidiaceae</taxon>
        <taxon>Klebsormidium</taxon>
    </lineage>
</organism>
<keyword evidence="3" id="KW-0479">Metal-binding</keyword>
<evidence type="ECO:0000256" key="4">
    <source>
        <dbReference type="ARBA" id="ARBA00022771"/>
    </source>
</evidence>
<feature type="compositionally biased region" description="Basic and acidic residues" evidence="7">
    <location>
        <begin position="8"/>
        <end position="28"/>
    </location>
</feature>
<accession>A0A1Y1HKY8</accession>
<dbReference type="PANTHER" id="PTHR22605:SF1">
    <property type="entry name" value="RZ-TYPE DOMAIN-CONTAINING PROTEIN"/>
    <property type="match status" value="1"/>
</dbReference>
<evidence type="ECO:0000256" key="5">
    <source>
        <dbReference type="ARBA" id="ARBA00022833"/>
    </source>
</evidence>
<dbReference type="OrthoDB" id="2400221at2759"/>
<protein>
    <recommendedName>
        <fullName evidence="8">RZ-type domain-containing protein</fullName>
    </recommendedName>
</protein>
<feature type="region of interest" description="Disordered" evidence="7">
    <location>
        <begin position="4209"/>
        <end position="4239"/>
    </location>
</feature>
<feature type="domain" description="RZ-type" evidence="8">
    <location>
        <begin position="4147"/>
        <end position="4230"/>
    </location>
</feature>
<keyword evidence="5" id="KW-0862">Zinc</keyword>
<evidence type="ECO:0000313" key="10">
    <source>
        <dbReference type="Proteomes" id="UP000054558"/>
    </source>
</evidence>
<keyword evidence="4" id="KW-0863">Zinc-finger</keyword>
<evidence type="ECO:0000256" key="6">
    <source>
        <dbReference type="ARBA" id="ARBA00022859"/>
    </source>
</evidence>
<feature type="compositionally biased region" description="Low complexity" evidence="7">
    <location>
        <begin position="126"/>
        <end position="145"/>
    </location>
</feature>
<feature type="compositionally biased region" description="Basic and acidic residues" evidence="7">
    <location>
        <begin position="351"/>
        <end position="377"/>
    </location>
</feature>
<feature type="region of interest" description="Disordered" evidence="7">
    <location>
        <begin position="220"/>
        <end position="269"/>
    </location>
</feature>
<dbReference type="InterPro" id="IPR046439">
    <property type="entry name" value="ZF_RZ_dom"/>
</dbReference>
<dbReference type="GO" id="GO:0008270">
    <property type="term" value="F:zinc ion binding"/>
    <property type="evidence" value="ECO:0007669"/>
    <property type="project" value="UniProtKB-KW"/>
</dbReference>
<dbReference type="OMA" id="NNRHASK"/>
<evidence type="ECO:0000256" key="3">
    <source>
        <dbReference type="ARBA" id="ARBA00022723"/>
    </source>
</evidence>
<dbReference type="PROSITE" id="PS51981">
    <property type="entry name" value="ZF_RZ"/>
    <property type="match status" value="1"/>
</dbReference>
<dbReference type="STRING" id="105231.A0A1Y1HKY8"/>
<reference evidence="9 10" key="1">
    <citation type="journal article" date="2014" name="Nat. Commun.">
        <title>Klebsormidium flaccidum genome reveals primary factors for plant terrestrial adaptation.</title>
        <authorList>
            <person name="Hori K."/>
            <person name="Maruyama F."/>
            <person name="Fujisawa T."/>
            <person name="Togashi T."/>
            <person name="Yamamoto N."/>
            <person name="Seo M."/>
            <person name="Sato S."/>
            <person name="Yamada T."/>
            <person name="Mori H."/>
            <person name="Tajima N."/>
            <person name="Moriyama T."/>
            <person name="Ikeuchi M."/>
            <person name="Watanabe M."/>
            <person name="Wada H."/>
            <person name="Kobayashi K."/>
            <person name="Saito M."/>
            <person name="Masuda T."/>
            <person name="Sasaki-Sekimoto Y."/>
            <person name="Mashiguchi K."/>
            <person name="Awai K."/>
            <person name="Shimojima M."/>
            <person name="Masuda S."/>
            <person name="Iwai M."/>
            <person name="Nobusawa T."/>
            <person name="Narise T."/>
            <person name="Kondo S."/>
            <person name="Saito H."/>
            <person name="Sato R."/>
            <person name="Murakawa M."/>
            <person name="Ihara Y."/>
            <person name="Oshima-Yamada Y."/>
            <person name="Ohtaka K."/>
            <person name="Satoh M."/>
            <person name="Sonobe K."/>
            <person name="Ishii M."/>
            <person name="Ohtani R."/>
            <person name="Kanamori-Sato M."/>
            <person name="Honoki R."/>
            <person name="Miyazaki D."/>
            <person name="Mochizuki H."/>
            <person name="Umetsu J."/>
            <person name="Higashi K."/>
            <person name="Shibata D."/>
            <person name="Kamiya Y."/>
            <person name="Sato N."/>
            <person name="Nakamura Y."/>
            <person name="Tabata S."/>
            <person name="Ida S."/>
            <person name="Kurokawa K."/>
            <person name="Ohta H."/>
        </authorList>
    </citation>
    <scope>NUCLEOTIDE SEQUENCE [LARGE SCALE GENOMIC DNA]</scope>
    <source>
        <strain evidence="9 10">NIES-2285</strain>
    </source>
</reference>
<dbReference type="InterPro" id="IPR003593">
    <property type="entry name" value="AAA+_ATPase"/>
</dbReference>
<name>A0A1Y1HKY8_KLENI</name>
<keyword evidence="2" id="KW-0963">Cytoplasm</keyword>
<feature type="region of interest" description="Disordered" evidence="7">
    <location>
        <begin position="306"/>
        <end position="327"/>
    </location>
</feature>
<keyword evidence="6" id="KW-0391">Immunity</keyword>
<proteinExistence type="predicted"/>
<evidence type="ECO:0000256" key="2">
    <source>
        <dbReference type="ARBA" id="ARBA00022490"/>
    </source>
</evidence>
<feature type="region of interest" description="Disordered" evidence="7">
    <location>
        <begin position="1"/>
        <end position="146"/>
    </location>
</feature>
<keyword evidence="10" id="KW-1185">Reference proteome</keyword>
<feature type="compositionally biased region" description="Basic and acidic residues" evidence="7">
    <location>
        <begin position="306"/>
        <end position="319"/>
    </location>
</feature>
<feature type="region of interest" description="Disordered" evidence="7">
    <location>
        <begin position="344"/>
        <end position="386"/>
    </location>
</feature>
<evidence type="ECO:0000259" key="8">
    <source>
        <dbReference type="PROSITE" id="PS51981"/>
    </source>
</evidence>
<dbReference type="GO" id="GO:0005737">
    <property type="term" value="C:cytoplasm"/>
    <property type="evidence" value="ECO:0007669"/>
    <property type="project" value="UniProtKB-SubCell"/>
</dbReference>
<dbReference type="Gene3D" id="3.40.50.300">
    <property type="entry name" value="P-loop containing nucleotide triphosphate hydrolases"/>
    <property type="match status" value="2"/>
</dbReference>
<dbReference type="InterPro" id="IPR031248">
    <property type="entry name" value="RNF213"/>
</dbReference>
<feature type="compositionally biased region" description="Polar residues" evidence="7">
    <location>
        <begin position="113"/>
        <end position="125"/>
    </location>
</feature>
<dbReference type="PANTHER" id="PTHR22605">
    <property type="entry name" value="RZ-TYPE DOMAIN-CONTAINING PROTEIN"/>
    <property type="match status" value="1"/>
</dbReference>
<sequence length="4954" mass="538014">MVMSAAGERAKRCAKQEGMKCEHAERQVSGDAPLRSPLLSGNGNQSAVLARMGGDEGQAGDHVDKQSFNHSRKPTAPSSHETQETGSAAFNLESPSSSESFDLRPQPCLPLQAHNSFSNPQSPDAFSTPQFSSPSSPSNWGFPSSIAGGPLPFDASMWRGKRAWEEGAYFGSQNWADERKKKLLLDERGETGSGARSVNPFELGSGSSLFGGLWSSSLLSGTQPAARDSPGKSVTVEGPESDADVEPLAPGARTPPAASPESKEPVQSSRPFSYAGVLASGLDWVTAHVGQTPIGSAHVAETTEHVARVAESADKEESPRLSQPAHVVESAHVASLISEGLRGKGATRRLVSQEERTEGGEASEGPDHSSKRLKADVGNEGGGAKATNQEVAKLRTVAFHVVLPEEVAQGQGGFFFEVFAVGSLFTEENGRPLRVPLFVAPYERTLWSSDRVRVRGAGDQSRLRFNFVVARKRGGFQHVFSKAEEERVSRGGYRLQPGRHQFCFAEGLLLERHVAAQLPTNADAALTYAGMLLGELLDGQGLPEVLDELRGLHAQICNAPWFSASVAASIAEGLVDLYDSCEPEAPAPEPQDARARVYLCVAACVIFGRALDLQSRPWRSVSSASAASNRALGGRVMATLQGLADASGDVALTSAVREALRPIPALLVRATAPASDWLRHLPGLAAADAELRFLADVREGAPTDGDQFCADVRAALPFLASCSGDDFPLIVGRVIVSAPCAAALLEVLQMPRVGECEKPIAKHVSRRLAALLQTRGAVGIDRALLHLCQKLAPLAQHPGLIEALRGHVIRSAKGPAEWSPENLQTLSKLVFTKELFAAKKPAVALLRSIAQSGAREPLDLLPGLLSRVLSLDKDSGDNNGTGPAGNGTRDARVLAAAVEAACLAYVSGTIDRATQTPLSAFEKTEELKRQVKQLESEEWGPVVERLSEHAAKLASDFAPSDVLKCAGEGRPETADAFYGVARTAVASFAEDLDKAAAAVRLLTSAREDGSVQVASRQAEELVVHLLDFVRPLCSALGSAAAVYCAELWPLCASAAECDAVKSHPLVKEAGEAVRKASAGMADGTIAVRELRNVLAVPEERIAAAFRAAGCGESHQDLSSLRTALANYERRLDVVGSTLRTFFAPLRPTDLKLYRDDVITKATLFSTGILTLDSIRSAQEWELHRPILDCLPLLTPLADFKTFPNFLKPAESKTFPNFLNPAAADRTVAAAARELLPTAIGAFEERWRAHFEGKDLPLAQVEELWQGVPVAEVEAEFRRAAERNGWPGDCDALALGPAAVRAFLQAARLQELAEELLAVARLFELDGDFFLEAAQRCKQVFADDVAELTLSGLAGALYQLEGVAGDMREDVRDALGELSRGETLVSFLREAGGEDLRLMIDAVEEHSGEIIREATVSDLIEVHQRFMRGLLKSARGKTLGEFLNTVDELLAGSEGGMVAKLHECVENAWGLQRLYRNVANRGELTLEGVAAAMDAGELQLGVDKTRGPECVLSVSYPSARGKTVCSSAEIGDLRSRALLLVNAGALATRPRFDDVSGDVRALLTRFIAQADAAQQLAATAAALAAAGHFEFRSWALTARFADLDLVRTLEGLRGRLSEWKAALAASREEFYELNFCASHQLGPLWDLLTGTAEAEAERHARDLLTWIHPSAEDRALKRTLQKLPTEPGDRLRLLGGALRSAFQGLNRPRRPFGLGGGSAFPADSVSPGEVFVGAVDEPGQVLTAVMSLYLDQGQLPQPSDVLLCDARTSWEEAHLLLLRCFRFRWTGSADDPLFCVAFADQLDFTCHTLLAQELQKAAKTTDVSRFKLAIIVSGDRKRQSFGVPVRSMVGKLTSEELKPLLGAVPDLPEVVVVTSDRPGVGKTETIRQLAAQKGASLHCLSVTGAASRTQIIARLQALGPGATGCLHADVSTLDDPAHVSNALFELLILGSLSCTTAGVYRAGFRSVFVELANDMRNRLFEDLPICHWFRREHLTWDLTNLRVSDDVSSPVRTVCVYLHALESGRVDRDDLILSGACRDAAPLPADTCQDLLQRHFLAHVAAPSFSLLNTFLNVLAAQLGHLSDSVFFKSGVLADMGAPRNVRSLLVQSLVAVARDFALRAVRPSGTAAASAASGGTAERLATRVQDMIQWRQSNHLLVIFHSQDPNTVTALYRDVTQVPLEIQRLFNSQTFGQARLPDYRTLPIDELHERLERVVRTRHGELNLPPYALTADNLLKMTLISLRIRARVPVVIMGETGCGKTSLISYLARVVEVPFRCLNIHAGTTEEDILEFVGDCCEAAAAGGEVWGLLDEVNTCQHLGLLNDLVCHRSLDGISLPVNLTLLATCNPYRLRGEPSQAPAGLANQRVKDDQSRLVYRVNELPEAMLDWTWDYGSLNPADERLYISKMVSGRFERSVPLGRSELLVDLLATSQAYVRTEEKDSCVSLRDVSRWLTLQRWFSQSLTDRPPSEKKRRRVRKAESVLGAVGSVVRKVLNADRGNEPGAQIELRSVVLALAHCYYCRLPSDEQRRRFRELVRGTFARHGVTLGEGEFEDILRGEQMDYLDRMALPPGTAKNAALRENVFVTLVCVLTRIPVFMIGKPGCSKSLCMQLINSNLRGPDSSDPFFQKLPQVYVMSYQGSESSTSEGIRKVFEKARAYKARNKSEDVLPVVLLDEVGLAEVSRHNPLKVLHSILDPPGAAPGALLDVAVVGISNWELDPAKMNRAIHLSRPEPTVTDLYETARSILEAYLETSGEALSAPFDAQLRALARAYHGYEARQPRPHFHGLRDFYSLIKCLRGRVQGPLTPADIVAALGRNFGGNLDPGEESVEQIFLREQGLGGPVGDPPGVLELVGENLRDEQARHLMIITNGDAGLGILEQFVGVAGAVKLFGSAYAEDQSEEYSYRVLSKIISCMEIGSTLILKGMEPVYGSLYDMLNQNYSIVGTKRNCRVALGAFSSPMCHVSPRFRCIVLVDERALAQCDPPFLNRFEKHHLTYQRVLTPALTAAVAELHNWAVGMATAYAPGGELAPFDENDVFCGLHGDTLPSLVLHHSAERGTEGVETVLERCKRDLVRIATADGMLRSLDSALSKMDPAEAQRWFSTYFDEQSHGDLPAYLTAELADVPPEGQSGLRAIVMTYSSVHTDVRAILESRFDVQVEQLSAFTAERHLAARVDHFWTSDAALLVLQGEARADRAHIQLAKFLVDEHAAARSATAPAAAAQKHVVLVIHMERAAKTGAQGFRGFSFLCGWRQAAVDCLEPSENSVRALCRGSLVDLLQSPGCPFASVARRKLYEAFLCIKYDNTNASAAHVRTMVASVSGDADLLRALGARAVDWLRANGDAIGWQRHVACSQRALLTSPSLREALLKRVEDSVHRPLAMLLCALERNGALAGYFHAPPEVKAAWLDLILDERALNLETLPEPRGLECYALPPRLPLALPFSGLYCKAVEELRTLYESERTQDADGPVSGPRATDPGKLLVAVANSVPGTLARVVEDYFPQYVLDFVCLQAPPVDGLSPEQARQAFLWLLEQSAEIPGHPVALHAACWELETAIAERLNLLGACNRALSFQELLGKWDGTRRREQPLESLDAFLLGAFSEALLPDERVLARLGGLEAWLAAASRVLRRIAAMGAARGRALEGWRALLTLMRDFISVVALPFEGEETRAALRELLQIARTRGADLLTQAEGLDQIQHVLTRLRESVTAGTRFEDSVDRFWALVLGASLSDKRTSPLVARFICKAGRFNRFLKPVLERLLTVAGEKVDLPGTLLLDDGGSAVPLCLKVLEDALREQRTWTDDVDGPLEALVCDVMQGALFGSLGPEAVLVAKEVGGDVATSEADGWKVGRLIPLLTSAGRLFRAGADAHGILRHLCAAAFLRALLGAFAAAAAHTRDRDAWTVDVEQLEERVVTALGRELPAGAPGTDALLVFILKTLRQRFSLQSVGEIIERLGDKVPSDSFQETLRSLSWRSAAGAEKALGFDPFQPRSEDVSAVFDRVSASLELAAARNNAEDVNALVKESAADPSIQLGLLYGVASSLYVQRAAGDLGRPRERAAAALKSAVRRGDLPGSVARGLVALADNAFSTGRDSVLFMRPDGDASGQHLAAACAHLALVLAPNPRVQTPFDQYAKRPAAAAAHFFVAGAADMEAVAGNLLRRREALTSYRCACGALFFVGNCGAINDIAQCPDCRNQIGRGYHEAFNPGGGLQRLDGQPTMAAGGERTERPGYLQETPESVSSLSHTVRNLSPVAFRMLHFLTHSALLVGSELGFHSPGELSGLVLGNRSAEDDGKARDLVQRHVCNDWRLLRQQLACDVQQASAVVHSVLSSLGEAISGTADSGLSELPGQLTVPGSVEVWETAFADEFVRPVTQDTRPQSVLAALTRDKGTEESSAGIRSRALKMEIEETEFAMTNEYRAEWRPRLLRTRGRPSFSHFQATFLLDAKNNDRYPFLRAFLEQEDQLELVKELFPLVEWSNQVLTRFGNQVDRREAERTSVEQALERLGQRPLLRSQFQRFTAAWDALRSEPLRWQCKDLPPPPPMDPSQPLAFSCVETREPGVFLCAMIHALAQRQNALLGAAADAAARGCAALRDLQYGTGAERAGKLPEVALQDVQPHQVINYVRDESLYERHSCCHPDFGRGQEVLYDFGGIEAELAGALVAGKALLQTDNIREFPYRLELFRHVSATLLSDVAQKIPQETFSPERARAFRALAAARRDTAALLGAFGVALSMLKKTGGDPNQSLVEYAQQWLPDYAIRHFEEPFLGGFQLRHVAALYETLEECVADVILASSDGLDAAAYRAPLPPDVRRELLASTDLHGGPLSADVFAHALKRFAVRFLTSERCGPDVQASLYLADADFMTWPDGAVTVPDVSLEDAFPERLLVEHVAQAYEVLQEHISLAKQGRTMPLDEELVSESNSVAKLADQPSTSKESQSKTGWLGIFERLYG</sequence>
<dbReference type="GO" id="GO:0002376">
    <property type="term" value="P:immune system process"/>
    <property type="evidence" value="ECO:0007669"/>
    <property type="project" value="UniProtKB-KW"/>
</dbReference>
<feature type="compositionally biased region" description="Polar residues" evidence="7">
    <location>
        <begin position="76"/>
        <end position="100"/>
    </location>
</feature>
<dbReference type="InterPro" id="IPR027417">
    <property type="entry name" value="P-loop_NTPase"/>
</dbReference>
<dbReference type="SMART" id="SM00382">
    <property type="entry name" value="AAA"/>
    <property type="match status" value="2"/>
</dbReference>
<dbReference type="EMBL" id="DF236976">
    <property type="protein sequence ID" value="GAQ79274.1"/>
    <property type="molecule type" value="Genomic_DNA"/>
</dbReference>
<dbReference type="SUPFAM" id="SSF52540">
    <property type="entry name" value="P-loop containing nucleoside triphosphate hydrolases"/>
    <property type="match status" value="2"/>
</dbReference>
<evidence type="ECO:0000256" key="1">
    <source>
        <dbReference type="ARBA" id="ARBA00004496"/>
    </source>
</evidence>
<gene>
    <name evidence="9" type="ORF">KFL_000270330</name>
</gene>
<dbReference type="Pfam" id="PF20173">
    <property type="entry name" value="ZnF_RZ-type"/>
    <property type="match status" value="1"/>
</dbReference>
<dbReference type="GO" id="GO:0004842">
    <property type="term" value="F:ubiquitin-protein transferase activity"/>
    <property type="evidence" value="ECO:0007669"/>
    <property type="project" value="InterPro"/>
</dbReference>